<dbReference type="KEGG" id="mis:MICPUN_55526"/>
<evidence type="ECO:0000313" key="5">
    <source>
        <dbReference type="EMBL" id="ACO68609.1"/>
    </source>
</evidence>
<proteinExistence type="predicted"/>
<dbReference type="GeneID" id="8250657"/>
<dbReference type="PROSITE" id="PS51450">
    <property type="entry name" value="LRR"/>
    <property type="match status" value="5"/>
</dbReference>
<dbReference type="InterPro" id="IPR025875">
    <property type="entry name" value="Leu-rich_rpt_4"/>
</dbReference>
<dbReference type="PROSITE" id="PS51698">
    <property type="entry name" value="U_BOX"/>
    <property type="match status" value="1"/>
</dbReference>
<dbReference type="InterPro" id="IPR055414">
    <property type="entry name" value="LRR_R13L4/SHOC2-like"/>
</dbReference>
<dbReference type="OrthoDB" id="512212at2759"/>
<comment type="subcellular location">
    <subcellularLocation>
        <location evidence="1">Cytoplasm</location>
        <location evidence="1">Cytoskeleton</location>
        <location evidence="1">Cilium axoneme</location>
    </subcellularLocation>
</comment>
<dbReference type="PANTHER" id="PTHR48051">
    <property type="match status" value="1"/>
</dbReference>
<dbReference type="SMART" id="SM00369">
    <property type="entry name" value="LRR_TYP"/>
    <property type="match status" value="7"/>
</dbReference>
<dbReference type="Pfam" id="PF12799">
    <property type="entry name" value="LRR_4"/>
    <property type="match status" value="1"/>
</dbReference>
<dbReference type="InterPro" id="IPR001611">
    <property type="entry name" value="Leu-rich_rpt"/>
</dbReference>
<dbReference type="FunFam" id="3.80.10.10:FF:000041">
    <property type="entry name" value="LRR receptor-like serine/threonine-protein kinase ERECTA"/>
    <property type="match status" value="1"/>
</dbReference>
<dbReference type="InterPro" id="IPR032675">
    <property type="entry name" value="LRR_dom_sf"/>
</dbReference>
<dbReference type="InterPro" id="IPR003591">
    <property type="entry name" value="Leu-rich_rpt_typical-subtyp"/>
</dbReference>
<dbReference type="GO" id="GO:0016567">
    <property type="term" value="P:protein ubiquitination"/>
    <property type="evidence" value="ECO:0007669"/>
    <property type="project" value="UniProtKB-UniPathway"/>
</dbReference>
<dbReference type="GO" id="GO:0005930">
    <property type="term" value="C:axoneme"/>
    <property type="evidence" value="ECO:0007669"/>
    <property type="project" value="UniProtKB-SubCell"/>
</dbReference>
<evidence type="ECO:0000313" key="6">
    <source>
        <dbReference type="Proteomes" id="UP000002009"/>
    </source>
</evidence>
<dbReference type="GO" id="GO:0004842">
    <property type="term" value="F:ubiquitin-protein transferase activity"/>
    <property type="evidence" value="ECO:0007669"/>
    <property type="project" value="InterPro"/>
</dbReference>
<dbReference type="InParanoid" id="C1FEQ0"/>
<dbReference type="STRING" id="296587.C1FEQ0"/>
<dbReference type="SMART" id="SM00504">
    <property type="entry name" value="Ubox"/>
    <property type="match status" value="1"/>
</dbReference>
<dbReference type="AlphaFoldDB" id="C1FEQ0"/>
<feature type="domain" description="U-box" evidence="4">
    <location>
        <begin position="32"/>
        <end position="107"/>
    </location>
</feature>
<name>C1FEQ0_MICCC</name>
<accession>C1FEQ0</accession>
<sequence>MSTSSQMRHVLRTLRTVILQCDLSGPDADLVVEPIVLMCPITRNMFRDPVVLFDSGHTYERSAIVSHFQCNGAKDPLTGLALSSARVTTNWAVRQIVRDWLDKHPDVTPDGWDGRELLEPSNDDRTRIIDDEGDVGVLRTWRAMCPALQRRWPEAARPEHWEGVTMENSRVVKLELGEFGLTGAVPAEIWRLGALRKLNLSRNQLTSVPAEIGQLTSLTEVHLFSNQLTSVPAEIGQLTSLRQLHLGGNQLTSVPAEIGQLTSLEWLSLNGNHLTSVPAEIGQLTSLRLLHLDGNRLTSVPAEIGQLTSLEWLSLNGNHLTSVPSEIGQLTSLIVLYLNGNQLTSVPAAIRDLQGNGCDVKLDTGVIIEDLEAQAERRRRANEEILRAAAEQQFQARFYGSPH</sequence>
<evidence type="ECO:0000259" key="4">
    <source>
        <dbReference type="PROSITE" id="PS51698"/>
    </source>
</evidence>
<dbReference type="PANTHER" id="PTHR48051:SF1">
    <property type="entry name" value="RAS SUPPRESSOR PROTEIN 1"/>
    <property type="match status" value="1"/>
</dbReference>
<dbReference type="Proteomes" id="UP000002009">
    <property type="component" value="Chromosome 1"/>
</dbReference>
<reference evidence="5 6" key="1">
    <citation type="journal article" date="2009" name="Science">
        <title>Green evolution and dynamic adaptations revealed by genomes of the marine picoeukaryotes Micromonas.</title>
        <authorList>
            <person name="Worden A.Z."/>
            <person name="Lee J.H."/>
            <person name="Mock T."/>
            <person name="Rouze P."/>
            <person name="Simmons M.P."/>
            <person name="Aerts A.L."/>
            <person name="Allen A.E."/>
            <person name="Cuvelier M.L."/>
            <person name="Derelle E."/>
            <person name="Everett M.V."/>
            <person name="Foulon E."/>
            <person name="Grimwood J."/>
            <person name="Gundlach H."/>
            <person name="Henrissat B."/>
            <person name="Napoli C."/>
            <person name="McDonald S.M."/>
            <person name="Parker M.S."/>
            <person name="Rombauts S."/>
            <person name="Salamov A."/>
            <person name="Von Dassow P."/>
            <person name="Badger J.H."/>
            <person name="Coutinho P.M."/>
            <person name="Demir E."/>
            <person name="Dubchak I."/>
            <person name="Gentemann C."/>
            <person name="Eikrem W."/>
            <person name="Gready J.E."/>
            <person name="John U."/>
            <person name="Lanier W."/>
            <person name="Lindquist E.A."/>
            <person name="Lucas S."/>
            <person name="Mayer K.F."/>
            <person name="Moreau H."/>
            <person name="Not F."/>
            <person name="Otillar R."/>
            <person name="Panaud O."/>
            <person name="Pangilinan J."/>
            <person name="Paulsen I."/>
            <person name="Piegu B."/>
            <person name="Poliakov A."/>
            <person name="Robbens S."/>
            <person name="Schmutz J."/>
            <person name="Toulza E."/>
            <person name="Wyss T."/>
            <person name="Zelensky A."/>
            <person name="Zhou K."/>
            <person name="Armbrust E.V."/>
            <person name="Bhattacharya D."/>
            <person name="Goodenough U.W."/>
            <person name="Van de Peer Y."/>
            <person name="Grigoriev I.V."/>
        </authorList>
    </citation>
    <scope>NUCLEOTIDE SEQUENCE [LARGE SCALE GENOMIC DNA]</scope>
    <source>
        <strain evidence="6">RCC299 / NOUM17</strain>
    </source>
</reference>
<keyword evidence="6" id="KW-1185">Reference proteome</keyword>
<dbReference type="Pfam" id="PF04564">
    <property type="entry name" value="U-box"/>
    <property type="match status" value="1"/>
</dbReference>
<dbReference type="EMBL" id="CP001574">
    <property type="protein sequence ID" value="ACO68609.1"/>
    <property type="molecule type" value="Genomic_DNA"/>
</dbReference>
<dbReference type="InterPro" id="IPR013083">
    <property type="entry name" value="Znf_RING/FYVE/PHD"/>
</dbReference>
<dbReference type="SUPFAM" id="SSF57850">
    <property type="entry name" value="RING/U-box"/>
    <property type="match status" value="1"/>
</dbReference>
<protein>
    <submittedName>
        <fullName evidence="5">U-box domain/leucine-rich repeat protein</fullName>
    </submittedName>
</protein>
<dbReference type="Gene3D" id="3.80.10.10">
    <property type="entry name" value="Ribonuclease Inhibitor"/>
    <property type="match status" value="2"/>
</dbReference>
<dbReference type="SMART" id="SM00364">
    <property type="entry name" value="LRR_BAC"/>
    <property type="match status" value="7"/>
</dbReference>
<evidence type="ECO:0000256" key="3">
    <source>
        <dbReference type="ARBA" id="ARBA00022737"/>
    </source>
</evidence>
<keyword evidence="3" id="KW-0677">Repeat</keyword>
<dbReference type="UniPathway" id="UPA00143"/>
<organism evidence="5 6">
    <name type="scientific">Micromonas commoda (strain RCC299 / NOUM17 / CCMP2709)</name>
    <name type="common">Picoplanktonic green alga</name>
    <dbReference type="NCBI Taxonomy" id="296587"/>
    <lineage>
        <taxon>Eukaryota</taxon>
        <taxon>Viridiplantae</taxon>
        <taxon>Chlorophyta</taxon>
        <taxon>Mamiellophyceae</taxon>
        <taxon>Mamiellales</taxon>
        <taxon>Mamiellaceae</taxon>
        <taxon>Micromonas</taxon>
    </lineage>
</organism>
<evidence type="ECO:0000256" key="1">
    <source>
        <dbReference type="ARBA" id="ARBA00004430"/>
    </source>
</evidence>
<keyword evidence="2" id="KW-0433">Leucine-rich repeat</keyword>
<dbReference type="eggNOG" id="KOG0619">
    <property type="taxonomic scope" value="Eukaryota"/>
</dbReference>
<dbReference type="Pfam" id="PF23598">
    <property type="entry name" value="LRR_14"/>
    <property type="match status" value="1"/>
</dbReference>
<dbReference type="SUPFAM" id="SSF52058">
    <property type="entry name" value="L domain-like"/>
    <property type="match status" value="1"/>
</dbReference>
<dbReference type="InterPro" id="IPR050216">
    <property type="entry name" value="LRR_domain-containing"/>
</dbReference>
<dbReference type="RefSeq" id="XP_002507351.1">
    <property type="nucleotide sequence ID" value="XM_002507305.1"/>
</dbReference>
<gene>
    <name evidence="5" type="ORF">MICPUN_55526</name>
</gene>
<evidence type="ECO:0000256" key="2">
    <source>
        <dbReference type="ARBA" id="ARBA00022614"/>
    </source>
</evidence>
<dbReference type="InterPro" id="IPR003613">
    <property type="entry name" value="Ubox_domain"/>
</dbReference>
<dbReference type="Gene3D" id="3.30.40.10">
    <property type="entry name" value="Zinc/RING finger domain, C3HC4 (zinc finger)"/>
    <property type="match status" value="1"/>
</dbReference>